<dbReference type="InterPro" id="IPR001647">
    <property type="entry name" value="HTH_TetR"/>
</dbReference>
<proteinExistence type="predicted"/>
<dbReference type="RefSeq" id="WP_163804191.1">
    <property type="nucleotide sequence ID" value="NZ_AP022620.1"/>
</dbReference>
<dbReference type="EMBL" id="AP022620">
    <property type="protein sequence ID" value="BBZ76769.1"/>
    <property type="molecule type" value="Genomic_DNA"/>
</dbReference>
<reference evidence="6 7" key="1">
    <citation type="journal article" date="2019" name="Emerg. Microbes Infect.">
        <title>Comprehensive subspecies identification of 175 nontuberculous mycobacteria species based on 7547 genomic profiles.</title>
        <authorList>
            <person name="Matsumoto Y."/>
            <person name="Kinjo T."/>
            <person name="Motooka D."/>
            <person name="Nabeya D."/>
            <person name="Jung N."/>
            <person name="Uechi K."/>
            <person name="Horii T."/>
            <person name="Iida T."/>
            <person name="Fujita J."/>
            <person name="Nakamura S."/>
        </authorList>
    </citation>
    <scope>NUCLEOTIDE SEQUENCE [LARGE SCALE GENOMIC DNA]</scope>
    <source>
        <strain evidence="6 7">JCM 30275</strain>
    </source>
</reference>
<evidence type="ECO:0000259" key="5">
    <source>
        <dbReference type="PROSITE" id="PS50977"/>
    </source>
</evidence>
<dbReference type="AlphaFoldDB" id="A0A6N4W6X5"/>
<dbReference type="Gene3D" id="1.10.357.10">
    <property type="entry name" value="Tetracycline Repressor, domain 2"/>
    <property type="match status" value="1"/>
</dbReference>
<dbReference type="InterPro" id="IPR036271">
    <property type="entry name" value="Tet_transcr_reg_TetR-rel_C_sf"/>
</dbReference>
<evidence type="ECO:0000256" key="4">
    <source>
        <dbReference type="PROSITE-ProRule" id="PRU00335"/>
    </source>
</evidence>
<dbReference type="InterPro" id="IPR009057">
    <property type="entry name" value="Homeodomain-like_sf"/>
</dbReference>
<accession>A0A6N4W6X5</accession>
<dbReference type="SUPFAM" id="SSF46689">
    <property type="entry name" value="Homeodomain-like"/>
    <property type="match status" value="1"/>
</dbReference>
<dbReference type="PANTHER" id="PTHR30055">
    <property type="entry name" value="HTH-TYPE TRANSCRIPTIONAL REGULATOR RUTR"/>
    <property type="match status" value="1"/>
</dbReference>
<sequence length="218" mass="23620">MARQARAEATRKKIIDTAVELFIDLGYGETGLAEILQRADVTKGAFYYHFDSKEAVAAAIIDSTFHTFAEVSTAIIESSSPALENIIRATFAVADLTGTDRTIAAGKMLAQSLTQVSDRGPKAFLDWTALFVGQVCEALGRDGLGGDLNPEDVGETIWVTTLGSHLLSDAIGDDVLARLARIWRVLLGAIVRQESLPYFRDFVARTHQAYADTPITAQ</sequence>
<dbReference type="InterPro" id="IPR050109">
    <property type="entry name" value="HTH-type_TetR-like_transc_reg"/>
</dbReference>
<evidence type="ECO:0000313" key="7">
    <source>
        <dbReference type="Proteomes" id="UP000467249"/>
    </source>
</evidence>
<dbReference type="SUPFAM" id="SSF48498">
    <property type="entry name" value="Tetracyclin repressor-like, C-terminal domain"/>
    <property type="match status" value="1"/>
</dbReference>
<dbReference type="Proteomes" id="UP000467249">
    <property type="component" value="Chromosome"/>
</dbReference>
<dbReference type="GO" id="GO:0003700">
    <property type="term" value="F:DNA-binding transcription factor activity"/>
    <property type="evidence" value="ECO:0007669"/>
    <property type="project" value="TreeGrafter"/>
</dbReference>
<protein>
    <submittedName>
        <fullName evidence="6">TetR family transcriptional regulator</fullName>
    </submittedName>
</protein>
<evidence type="ECO:0000256" key="3">
    <source>
        <dbReference type="ARBA" id="ARBA00023163"/>
    </source>
</evidence>
<keyword evidence="1" id="KW-0805">Transcription regulation</keyword>
<keyword evidence="3" id="KW-0804">Transcription</keyword>
<evidence type="ECO:0000256" key="2">
    <source>
        <dbReference type="ARBA" id="ARBA00023125"/>
    </source>
</evidence>
<name>A0A6N4W6X5_9MYCO</name>
<feature type="domain" description="HTH tetR-type" evidence="5">
    <location>
        <begin position="8"/>
        <end position="68"/>
    </location>
</feature>
<feature type="DNA-binding region" description="H-T-H motif" evidence="4">
    <location>
        <begin position="31"/>
        <end position="50"/>
    </location>
</feature>
<dbReference type="KEGG" id="many:MANY_21060"/>
<gene>
    <name evidence="6" type="ORF">MANY_21060</name>
</gene>
<dbReference type="GO" id="GO:0000976">
    <property type="term" value="F:transcription cis-regulatory region binding"/>
    <property type="evidence" value="ECO:0007669"/>
    <property type="project" value="TreeGrafter"/>
</dbReference>
<keyword evidence="7" id="KW-1185">Reference proteome</keyword>
<keyword evidence="2 4" id="KW-0238">DNA-binding</keyword>
<evidence type="ECO:0000256" key="1">
    <source>
        <dbReference type="ARBA" id="ARBA00023015"/>
    </source>
</evidence>
<dbReference type="PRINTS" id="PR00455">
    <property type="entry name" value="HTHTETR"/>
</dbReference>
<evidence type="ECO:0000313" key="6">
    <source>
        <dbReference type="EMBL" id="BBZ76769.1"/>
    </source>
</evidence>
<dbReference type="PANTHER" id="PTHR30055:SF234">
    <property type="entry name" value="HTH-TYPE TRANSCRIPTIONAL REGULATOR BETI"/>
    <property type="match status" value="1"/>
</dbReference>
<organism evidence="6 7">
    <name type="scientific">Mycolicibacterium anyangense</name>
    <dbReference type="NCBI Taxonomy" id="1431246"/>
    <lineage>
        <taxon>Bacteria</taxon>
        <taxon>Bacillati</taxon>
        <taxon>Actinomycetota</taxon>
        <taxon>Actinomycetes</taxon>
        <taxon>Mycobacteriales</taxon>
        <taxon>Mycobacteriaceae</taxon>
        <taxon>Mycolicibacterium</taxon>
    </lineage>
</organism>
<dbReference type="PROSITE" id="PS50977">
    <property type="entry name" value="HTH_TETR_2"/>
    <property type="match status" value="1"/>
</dbReference>
<dbReference type="Pfam" id="PF00440">
    <property type="entry name" value="TetR_N"/>
    <property type="match status" value="1"/>
</dbReference>